<proteinExistence type="predicted"/>
<evidence type="ECO:0000313" key="1">
    <source>
        <dbReference type="EMBL" id="QMV32483.1"/>
    </source>
</evidence>
<evidence type="ECO:0000313" key="2">
    <source>
        <dbReference type="Proteomes" id="UP000515725"/>
    </source>
</evidence>
<sequence>MDVITRDEAMVRGLKVYFTGVACSRGGIAPRRVSGHTCTCDACKQARAAAFARWQKDNAEKVNRDNKAWRAENPEKYKASMAGHYARNRDAILLKNAVYRLANQDALRQQKRGYYRANKAAHAASGQKRKAAKARAVPGWFSELDRFVATEAASLALLRRQLTGIDWHVDHMIPLRSRIACGLHVGLNLQVIPSAMNLWKKARMLLTNPGEWIGLLDGLSHACGGTKIKPAV</sequence>
<organism evidence="1 2">
    <name type="scientific">Ralstonia phage Alix</name>
    <dbReference type="NCBI Taxonomy" id="2759718"/>
    <lineage>
        <taxon>Viruses</taxon>
        <taxon>Duplodnaviria</taxon>
        <taxon>Heunggongvirae</taxon>
        <taxon>Uroviricota</taxon>
        <taxon>Caudoviricetes</taxon>
        <taxon>Gervaisevirus</taxon>
        <taxon>Gervaisevirus claudettte</taxon>
    </lineage>
</organism>
<name>A0A7G5B860_9CAUD</name>
<dbReference type="Proteomes" id="UP000515725">
    <property type="component" value="Segment"/>
</dbReference>
<reference evidence="1 2" key="1">
    <citation type="submission" date="2020-07" db="EMBL/GenBank/DDBJ databases">
        <title>Ralstonia phages.</title>
        <authorList>
            <person name="Trotereau A."/>
            <person name="Boyer C."/>
            <person name="Torres-Barcelo C."/>
        </authorList>
    </citation>
    <scope>NUCLEOTIDE SEQUENCE [LARGE SCALE GENOMIC DNA]</scope>
</reference>
<protein>
    <submittedName>
        <fullName evidence="1">Uncharacterized protein</fullName>
    </submittedName>
</protein>
<dbReference type="EMBL" id="MT740727">
    <property type="protein sequence ID" value="QMV32483.1"/>
    <property type="molecule type" value="Genomic_DNA"/>
</dbReference>
<accession>A0A7G5B860</accession>
<gene>
    <name evidence="1" type="ORF">20A_00034</name>
</gene>